<keyword evidence="5" id="KW-1133">Transmembrane helix</keyword>
<keyword evidence="2" id="KW-0813">Transport</keyword>
<evidence type="ECO:0000256" key="4">
    <source>
        <dbReference type="ARBA" id="ARBA00023180"/>
    </source>
</evidence>
<dbReference type="PANTHER" id="PTHR45136">
    <property type="entry name" value="ABC TRANSPORTER DOMAIN-CONTAINING PROTEIN"/>
    <property type="match status" value="1"/>
</dbReference>
<name>A0A2P5C0Z3_PARAD</name>
<dbReference type="Proteomes" id="UP000237105">
    <property type="component" value="Unassembled WGS sequence"/>
</dbReference>
<evidence type="ECO:0000256" key="1">
    <source>
        <dbReference type="ARBA" id="ARBA00007577"/>
    </source>
</evidence>
<dbReference type="STRING" id="3476.A0A2P5C0Z3"/>
<comment type="caution">
    <text evidence="6">The sequence shown here is derived from an EMBL/GenBank/DDBJ whole genome shotgun (WGS) entry which is preliminary data.</text>
</comment>
<keyword evidence="5" id="KW-0472">Membrane</keyword>
<organism evidence="6 7">
    <name type="scientific">Parasponia andersonii</name>
    <name type="common">Sponia andersonii</name>
    <dbReference type="NCBI Taxonomy" id="3476"/>
    <lineage>
        <taxon>Eukaryota</taxon>
        <taxon>Viridiplantae</taxon>
        <taxon>Streptophyta</taxon>
        <taxon>Embryophyta</taxon>
        <taxon>Tracheophyta</taxon>
        <taxon>Spermatophyta</taxon>
        <taxon>Magnoliopsida</taxon>
        <taxon>eudicotyledons</taxon>
        <taxon>Gunneridae</taxon>
        <taxon>Pentapetalae</taxon>
        <taxon>rosids</taxon>
        <taxon>fabids</taxon>
        <taxon>Rosales</taxon>
        <taxon>Cannabaceae</taxon>
        <taxon>Parasponia</taxon>
    </lineage>
</organism>
<proteinExistence type="inferred from homology"/>
<evidence type="ECO:0000313" key="6">
    <source>
        <dbReference type="EMBL" id="PON54694.1"/>
    </source>
</evidence>
<gene>
    <name evidence="6" type="ORF">PanWU01x14_193170</name>
</gene>
<keyword evidence="5" id="KW-0812">Transmembrane</keyword>
<evidence type="ECO:0000313" key="7">
    <source>
        <dbReference type="Proteomes" id="UP000237105"/>
    </source>
</evidence>
<dbReference type="AlphaFoldDB" id="A0A2P5C0Z3"/>
<comment type="similarity">
    <text evidence="1">Belongs to the ABC transporter superfamily. ABCB family. Multidrug resistance exporter (TC 3.A.1.201) subfamily.</text>
</comment>
<dbReference type="EMBL" id="JXTB01000191">
    <property type="protein sequence ID" value="PON54694.1"/>
    <property type="molecule type" value="Genomic_DNA"/>
</dbReference>
<protein>
    <submittedName>
        <fullName evidence="6">Uncharacterized protein</fullName>
    </submittedName>
</protein>
<evidence type="ECO:0000256" key="5">
    <source>
        <dbReference type="SAM" id="Phobius"/>
    </source>
</evidence>
<evidence type="ECO:0000256" key="2">
    <source>
        <dbReference type="ARBA" id="ARBA00022448"/>
    </source>
</evidence>
<keyword evidence="7" id="KW-1185">Reference proteome</keyword>
<reference evidence="7" key="1">
    <citation type="submission" date="2016-06" db="EMBL/GenBank/DDBJ databases">
        <title>Parallel loss of symbiosis genes in relatives of nitrogen-fixing non-legume Parasponia.</title>
        <authorList>
            <person name="Van Velzen R."/>
            <person name="Holmer R."/>
            <person name="Bu F."/>
            <person name="Rutten L."/>
            <person name="Van Zeijl A."/>
            <person name="Liu W."/>
            <person name="Santuari L."/>
            <person name="Cao Q."/>
            <person name="Sharma T."/>
            <person name="Shen D."/>
            <person name="Roswanjaya Y."/>
            <person name="Wardhani T."/>
            <person name="Kalhor M.S."/>
            <person name="Jansen J."/>
            <person name="Van den Hoogen J."/>
            <person name="Gungor B."/>
            <person name="Hartog M."/>
            <person name="Hontelez J."/>
            <person name="Verver J."/>
            <person name="Yang W.-C."/>
            <person name="Schijlen E."/>
            <person name="Repin R."/>
            <person name="Schilthuizen M."/>
            <person name="Schranz E."/>
            <person name="Heidstra R."/>
            <person name="Miyata K."/>
            <person name="Fedorova E."/>
            <person name="Kohlen W."/>
            <person name="Bisseling T."/>
            <person name="Smit S."/>
            <person name="Geurts R."/>
        </authorList>
    </citation>
    <scope>NUCLEOTIDE SEQUENCE [LARGE SCALE GENOMIC DNA]</scope>
    <source>
        <strain evidence="7">cv. WU1-14</strain>
    </source>
</reference>
<feature type="transmembrane region" description="Helical" evidence="5">
    <location>
        <begin position="74"/>
        <end position="94"/>
    </location>
</feature>
<dbReference type="PANTHER" id="PTHR45136:SF2">
    <property type="entry name" value="ABC TRANSPORTER DOMAIN-CONTAINING PROTEIN"/>
    <property type="match status" value="1"/>
</dbReference>
<keyword evidence="3" id="KW-0677">Repeat</keyword>
<accession>A0A2P5C0Z3</accession>
<keyword evidence="4" id="KW-0325">Glycoprotein</keyword>
<sequence length="127" mass="14340">MVENIDFSAVSSFSLMRLLHVSGSSRRGDGHWYCFVGHLKESRPKIMAWVDTGWRFWALNNERFGLRQGLVKGLAIRSNGIVFAIWAFLSYYSIRLVMYDGTILVMYDGVKGGTLYAMGSSIIFGGR</sequence>
<evidence type="ECO:0000256" key="3">
    <source>
        <dbReference type="ARBA" id="ARBA00022737"/>
    </source>
</evidence>